<evidence type="ECO:0000313" key="1">
    <source>
        <dbReference type="EMBL" id="PTB96275.1"/>
    </source>
</evidence>
<protein>
    <recommendedName>
        <fullName evidence="3">LVIVD repeat-containing protein</fullName>
    </recommendedName>
</protein>
<name>A0A2T4DR42_9BACT</name>
<gene>
    <name evidence="1" type="ORF">C9994_08065</name>
</gene>
<dbReference type="AlphaFoldDB" id="A0A2T4DR42"/>
<sequence>MKQTIPSLKFKPALLLLLLLPLISCEFWEPVPDFDVEEIEGMRPVYATESEVEVKNLNVQRIESPGKIYVINEYLLVVDQLRGVHVFNNTDPENPRNIGFIQIAGSNDVAIRNNILYADQGKDLLAIDISNPENVKLMSRVKGVFPFAAQYPMVEGTYFECPDPSKGIVVGWEAAILKKPECYR</sequence>
<dbReference type="Pfam" id="PF08309">
    <property type="entry name" value="LVIVD"/>
    <property type="match status" value="1"/>
</dbReference>
<reference evidence="1 2" key="1">
    <citation type="submission" date="2018-03" db="EMBL/GenBank/DDBJ databases">
        <title>Cross-interface Injection: A General Nanoliter Liquid Handling Method Applied to Single Cells Genome Amplification Automated Nanoliter Liquid Handling Applied to Single Cell Multiple Displacement Amplification.</title>
        <authorList>
            <person name="Yun J."/>
            <person name="Xu P."/>
            <person name="Xu J."/>
            <person name="Dai X."/>
            <person name="Wang Y."/>
            <person name="Zheng X."/>
            <person name="Cao C."/>
            <person name="Yi Q."/>
            <person name="Zhu Y."/>
            <person name="Wang L."/>
            <person name="Dong Z."/>
            <person name="Huang Y."/>
            <person name="Huang L."/>
            <person name="Du W."/>
        </authorList>
    </citation>
    <scope>NUCLEOTIDE SEQUENCE [LARGE SCALE GENOMIC DNA]</scope>
    <source>
        <strain evidence="1 2">Z-D1-2</strain>
    </source>
</reference>
<evidence type="ECO:0000313" key="2">
    <source>
        <dbReference type="Proteomes" id="UP000240608"/>
    </source>
</evidence>
<dbReference type="InterPro" id="IPR013211">
    <property type="entry name" value="LVIVD"/>
</dbReference>
<comment type="caution">
    <text evidence="1">The sequence shown here is derived from an EMBL/GenBank/DDBJ whole genome shotgun (WGS) entry which is preliminary data.</text>
</comment>
<proteinExistence type="predicted"/>
<dbReference type="Proteomes" id="UP000240608">
    <property type="component" value="Unassembled WGS sequence"/>
</dbReference>
<organism evidence="1 2">
    <name type="scientific">Marivirga lumbricoides</name>
    <dbReference type="NCBI Taxonomy" id="1046115"/>
    <lineage>
        <taxon>Bacteria</taxon>
        <taxon>Pseudomonadati</taxon>
        <taxon>Bacteroidota</taxon>
        <taxon>Cytophagia</taxon>
        <taxon>Cytophagales</taxon>
        <taxon>Marivirgaceae</taxon>
        <taxon>Marivirga</taxon>
    </lineage>
</organism>
<dbReference type="EMBL" id="PYVU01000058">
    <property type="protein sequence ID" value="PTB96275.1"/>
    <property type="molecule type" value="Genomic_DNA"/>
</dbReference>
<accession>A0A2T4DR42</accession>
<evidence type="ECO:0008006" key="3">
    <source>
        <dbReference type="Google" id="ProtNLM"/>
    </source>
</evidence>